<reference evidence="2 3" key="1">
    <citation type="submission" date="2019-06" db="EMBL/GenBank/DDBJ databases">
        <title>Sequencing the genomes of 1000 actinobacteria strains.</title>
        <authorList>
            <person name="Klenk H.-P."/>
        </authorList>
    </citation>
    <scope>NUCLEOTIDE SEQUENCE [LARGE SCALE GENOMIC DNA]</scope>
    <source>
        <strain evidence="2 3">DSM 20427</strain>
    </source>
</reference>
<name>A0A4Y3UGJ7_9MICO</name>
<comment type="caution">
    <text evidence="2">The sequence shown here is derived from an EMBL/GenBank/DDBJ whole genome shotgun (WGS) entry which is preliminary data.</text>
</comment>
<dbReference type="AlphaFoldDB" id="A0A4Y3UGJ7"/>
<evidence type="ECO:0000313" key="2">
    <source>
        <dbReference type="EMBL" id="TQN00671.1"/>
    </source>
</evidence>
<feature type="region of interest" description="Disordered" evidence="1">
    <location>
        <begin position="73"/>
        <end position="92"/>
    </location>
</feature>
<sequence length="92" mass="9866">MSAATGVDARGGVAVCSRAGCRAEALWQVVWRNPRIHDASRRKIWAACAEHVDYLREYLASRAFPVEVVAMPDAAPDDSANAPPDATVKADS</sequence>
<evidence type="ECO:0000313" key="3">
    <source>
        <dbReference type="Proteomes" id="UP000319804"/>
    </source>
</evidence>
<keyword evidence="3" id="KW-1185">Reference proteome</keyword>
<evidence type="ECO:0000256" key="1">
    <source>
        <dbReference type="SAM" id="MobiDB-lite"/>
    </source>
</evidence>
<feature type="compositionally biased region" description="Low complexity" evidence="1">
    <location>
        <begin position="73"/>
        <end position="86"/>
    </location>
</feature>
<gene>
    <name evidence="2" type="ORF">FHX68_0782</name>
</gene>
<dbReference type="RefSeq" id="WP_229661493.1">
    <property type="nucleotide sequence ID" value="NZ_BJNA01000003.1"/>
</dbReference>
<dbReference type="EMBL" id="VFPS01000001">
    <property type="protein sequence ID" value="TQN00671.1"/>
    <property type="molecule type" value="Genomic_DNA"/>
</dbReference>
<dbReference type="Proteomes" id="UP000319804">
    <property type="component" value="Unassembled WGS sequence"/>
</dbReference>
<protein>
    <submittedName>
        <fullName evidence="2">Uncharacterized protein</fullName>
    </submittedName>
</protein>
<accession>A0A4Y3UGJ7</accession>
<organism evidence="2 3">
    <name type="scientific">Microbacterium lacticum</name>
    <dbReference type="NCBI Taxonomy" id="33885"/>
    <lineage>
        <taxon>Bacteria</taxon>
        <taxon>Bacillati</taxon>
        <taxon>Actinomycetota</taxon>
        <taxon>Actinomycetes</taxon>
        <taxon>Micrococcales</taxon>
        <taxon>Microbacteriaceae</taxon>
        <taxon>Microbacterium</taxon>
    </lineage>
</organism>
<proteinExistence type="predicted"/>